<gene>
    <name evidence="1" type="ORF">pdam_00008655</name>
</gene>
<proteinExistence type="predicted"/>
<reference evidence="1 2" key="1">
    <citation type="journal article" date="2018" name="Sci. Rep.">
        <title>Comparative analysis of the Pocillopora damicornis genome highlights role of immune system in coral evolution.</title>
        <authorList>
            <person name="Cunning R."/>
            <person name="Bay R.A."/>
            <person name="Gillette P."/>
            <person name="Baker A.C."/>
            <person name="Traylor-Knowles N."/>
        </authorList>
    </citation>
    <scope>NUCLEOTIDE SEQUENCE [LARGE SCALE GENOMIC DNA]</scope>
    <source>
        <strain evidence="1">RSMAS</strain>
        <tissue evidence="1">Whole animal</tissue>
    </source>
</reference>
<sequence>MKRRNHRLWRNVFAKWANEKKQKKNLEEYDNETFDKNCCSFIPTMRSLRYEALGKFREHSRSESCSQLRMFRALQTSHVLHISMNAR</sequence>
<name>A0A3M6TJH8_POCDA</name>
<accession>A0A3M6TJH8</accession>
<dbReference type="Proteomes" id="UP000275408">
    <property type="component" value="Unassembled WGS sequence"/>
</dbReference>
<evidence type="ECO:0000313" key="1">
    <source>
        <dbReference type="EMBL" id="RMX41583.1"/>
    </source>
</evidence>
<organism evidence="1 2">
    <name type="scientific">Pocillopora damicornis</name>
    <name type="common">Cauliflower coral</name>
    <name type="synonym">Millepora damicornis</name>
    <dbReference type="NCBI Taxonomy" id="46731"/>
    <lineage>
        <taxon>Eukaryota</taxon>
        <taxon>Metazoa</taxon>
        <taxon>Cnidaria</taxon>
        <taxon>Anthozoa</taxon>
        <taxon>Hexacorallia</taxon>
        <taxon>Scleractinia</taxon>
        <taxon>Astrocoeniina</taxon>
        <taxon>Pocilloporidae</taxon>
        <taxon>Pocillopora</taxon>
    </lineage>
</organism>
<evidence type="ECO:0000313" key="2">
    <source>
        <dbReference type="Proteomes" id="UP000275408"/>
    </source>
</evidence>
<comment type="caution">
    <text evidence="1">The sequence shown here is derived from an EMBL/GenBank/DDBJ whole genome shotgun (WGS) entry which is preliminary data.</text>
</comment>
<dbReference type="EMBL" id="RCHS01003477">
    <property type="protein sequence ID" value="RMX41583.1"/>
    <property type="molecule type" value="Genomic_DNA"/>
</dbReference>
<protein>
    <submittedName>
        <fullName evidence="1">Uncharacterized protein</fullName>
    </submittedName>
</protein>
<dbReference type="AlphaFoldDB" id="A0A3M6TJH8"/>
<keyword evidence="2" id="KW-1185">Reference proteome</keyword>